<dbReference type="Proteomes" id="UP000239560">
    <property type="component" value="Unassembled WGS sequence"/>
</dbReference>
<evidence type="ECO:0000256" key="3">
    <source>
        <dbReference type="SAM" id="MobiDB-lite"/>
    </source>
</evidence>
<comment type="similarity">
    <text evidence="1">Belongs to the UPF0612 family.</text>
</comment>
<evidence type="ECO:0000256" key="1">
    <source>
        <dbReference type="ARBA" id="ARBA00005788"/>
    </source>
</evidence>
<dbReference type="Gene3D" id="1.20.1480.30">
    <property type="entry name" value="Designed four-helix bundle protein"/>
    <property type="match status" value="1"/>
</dbReference>
<evidence type="ECO:0000313" key="6">
    <source>
        <dbReference type="Proteomes" id="UP000239560"/>
    </source>
</evidence>
<sequence>MAARPDLPETTAYPPTADDLKKAHKVGTEYRHIADVYNPVAPEFKQNQSAAELYAVAVENLAATKYLTPTPGEGQGGVPEPVQPGPTFLALQAAGIGGPSLILATALDGLKEDLRGLKEDLRGVKEDVKTIKRDVELVKRRQQDVKGGVSALKAQSVKNGKRVRSLKTRMDRPSATHNVSEAQRQRAFNASLRTVPGAPLVVVTGPDGTAPPRAIKTLAQINALTGQQLKQLLEFYHLPIDQLVADRRNCLQAFLYGESLATEPSPYPQGVLEAEEEGIWDSDEEEEEDEALWDDEEQERLWREADEEAAAGRGAGGEA</sequence>
<reference evidence="5 6" key="1">
    <citation type="journal article" date="2018" name="Elife">
        <title>Functional genomics of lipid metabolism in the oleaginous yeast Rhodosporidium toruloides.</title>
        <authorList>
            <person name="Coradetti S.T."/>
            <person name="Pinel D."/>
            <person name="Geiselman G."/>
            <person name="Ito M."/>
            <person name="Mondo S."/>
            <person name="Reilly M.C."/>
            <person name="Cheng Y.F."/>
            <person name="Bauer S."/>
            <person name="Grigoriev I."/>
            <person name="Gladden J.M."/>
            <person name="Simmons B.A."/>
            <person name="Brem R."/>
            <person name="Arkin A.P."/>
            <person name="Skerker J.M."/>
        </authorList>
    </citation>
    <scope>NUCLEOTIDE SEQUENCE [LARGE SCALE GENOMIC DNA]</scope>
    <source>
        <strain evidence="5 6">NBRC 0880</strain>
    </source>
</reference>
<accession>A0A2T0A0W1</accession>
<protein>
    <recommendedName>
        <fullName evidence="4">Mug135-like C-terminal domain-containing protein</fullName>
    </recommendedName>
</protein>
<dbReference type="InterPro" id="IPR013902">
    <property type="entry name" value="Mug135-like_C"/>
</dbReference>
<dbReference type="AlphaFoldDB" id="A0A2T0A0W1"/>
<evidence type="ECO:0000256" key="2">
    <source>
        <dbReference type="SAM" id="Coils"/>
    </source>
</evidence>
<feature type="region of interest" description="Disordered" evidence="3">
    <location>
        <begin position="1"/>
        <end position="20"/>
    </location>
</feature>
<evidence type="ECO:0000259" key="4">
    <source>
        <dbReference type="Pfam" id="PF08593"/>
    </source>
</evidence>
<dbReference type="OrthoDB" id="2531617at2759"/>
<feature type="region of interest" description="Disordered" evidence="3">
    <location>
        <begin position="262"/>
        <end position="319"/>
    </location>
</feature>
<feature type="coiled-coil region" evidence="2">
    <location>
        <begin position="107"/>
        <end position="134"/>
    </location>
</feature>
<name>A0A2T0A0W1_RHOTO</name>
<organism evidence="5 6">
    <name type="scientific">Rhodotorula toruloides</name>
    <name type="common">Yeast</name>
    <name type="synonym">Rhodosporidium toruloides</name>
    <dbReference type="NCBI Taxonomy" id="5286"/>
    <lineage>
        <taxon>Eukaryota</taxon>
        <taxon>Fungi</taxon>
        <taxon>Dikarya</taxon>
        <taxon>Basidiomycota</taxon>
        <taxon>Pucciniomycotina</taxon>
        <taxon>Microbotryomycetes</taxon>
        <taxon>Sporidiobolales</taxon>
        <taxon>Sporidiobolaceae</taxon>
        <taxon>Rhodotorula</taxon>
    </lineage>
</organism>
<feature type="domain" description="Mug135-like C-terminal" evidence="4">
    <location>
        <begin position="188"/>
        <end position="249"/>
    </location>
</feature>
<dbReference type="EMBL" id="LCTV02000011">
    <property type="protein sequence ID" value="PRQ71634.1"/>
    <property type="molecule type" value="Genomic_DNA"/>
</dbReference>
<feature type="compositionally biased region" description="Acidic residues" evidence="3">
    <location>
        <begin position="273"/>
        <end position="298"/>
    </location>
</feature>
<proteinExistence type="inferred from homology"/>
<comment type="caution">
    <text evidence="5">The sequence shown here is derived from an EMBL/GenBank/DDBJ whole genome shotgun (WGS) entry which is preliminary data.</text>
</comment>
<gene>
    <name evidence="5" type="ORF">AAT19DRAFT_9749</name>
</gene>
<evidence type="ECO:0000313" key="5">
    <source>
        <dbReference type="EMBL" id="PRQ71634.1"/>
    </source>
</evidence>
<dbReference type="Pfam" id="PF08593">
    <property type="entry name" value="Mug135_C"/>
    <property type="match status" value="1"/>
</dbReference>
<keyword evidence="2" id="KW-0175">Coiled coil</keyword>